<feature type="non-terminal residue" evidence="1">
    <location>
        <position position="1"/>
    </location>
</feature>
<dbReference type="OrthoDB" id="270763at2759"/>
<proteinExistence type="predicted"/>
<accession>S7Q534</accession>
<keyword evidence="2" id="KW-1185">Reference proteome</keyword>
<evidence type="ECO:0000313" key="1">
    <source>
        <dbReference type="EMBL" id="EPQ54617.1"/>
    </source>
</evidence>
<evidence type="ECO:0008006" key="3">
    <source>
        <dbReference type="Google" id="ProtNLM"/>
    </source>
</evidence>
<dbReference type="KEGG" id="gtr:GLOTRDRAFT_43638"/>
<dbReference type="SUPFAM" id="SSF52047">
    <property type="entry name" value="RNI-like"/>
    <property type="match status" value="1"/>
</dbReference>
<dbReference type="Proteomes" id="UP000030669">
    <property type="component" value="Unassembled WGS sequence"/>
</dbReference>
<evidence type="ECO:0000313" key="2">
    <source>
        <dbReference type="Proteomes" id="UP000030669"/>
    </source>
</evidence>
<dbReference type="OMA" id="QDERFGE"/>
<dbReference type="GeneID" id="19306213"/>
<gene>
    <name evidence="1" type="ORF">GLOTRDRAFT_43638</name>
</gene>
<reference evidence="1 2" key="1">
    <citation type="journal article" date="2012" name="Science">
        <title>The Paleozoic origin of enzymatic lignin decomposition reconstructed from 31 fungal genomes.</title>
        <authorList>
            <person name="Floudas D."/>
            <person name="Binder M."/>
            <person name="Riley R."/>
            <person name="Barry K."/>
            <person name="Blanchette R.A."/>
            <person name="Henrissat B."/>
            <person name="Martinez A.T."/>
            <person name="Otillar R."/>
            <person name="Spatafora J.W."/>
            <person name="Yadav J.S."/>
            <person name="Aerts A."/>
            <person name="Benoit I."/>
            <person name="Boyd A."/>
            <person name="Carlson A."/>
            <person name="Copeland A."/>
            <person name="Coutinho P.M."/>
            <person name="de Vries R.P."/>
            <person name="Ferreira P."/>
            <person name="Findley K."/>
            <person name="Foster B."/>
            <person name="Gaskell J."/>
            <person name="Glotzer D."/>
            <person name="Gorecki P."/>
            <person name="Heitman J."/>
            <person name="Hesse C."/>
            <person name="Hori C."/>
            <person name="Igarashi K."/>
            <person name="Jurgens J.A."/>
            <person name="Kallen N."/>
            <person name="Kersten P."/>
            <person name="Kohler A."/>
            <person name="Kuees U."/>
            <person name="Kumar T.K.A."/>
            <person name="Kuo A."/>
            <person name="LaButti K."/>
            <person name="Larrondo L.F."/>
            <person name="Lindquist E."/>
            <person name="Ling A."/>
            <person name="Lombard V."/>
            <person name="Lucas S."/>
            <person name="Lundell T."/>
            <person name="Martin R."/>
            <person name="McLaughlin D.J."/>
            <person name="Morgenstern I."/>
            <person name="Morin E."/>
            <person name="Murat C."/>
            <person name="Nagy L.G."/>
            <person name="Nolan M."/>
            <person name="Ohm R.A."/>
            <person name="Patyshakuliyeva A."/>
            <person name="Rokas A."/>
            <person name="Ruiz-Duenas F.J."/>
            <person name="Sabat G."/>
            <person name="Salamov A."/>
            <person name="Samejima M."/>
            <person name="Schmutz J."/>
            <person name="Slot J.C."/>
            <person name="St John F."/>
            <person name="Stenlid J."/>
            <person name="Sun H."/>
            <person name="Sun S."/>
            <person name="Syed K."/>
            <person name="Tsang A."/>
            <person name="Wiebenga A."/>
            <person name="Young D."/>
            <person name="Pisabarro A."/>
            <person name="Eastwood D.C."/>
            <person name="Martin F."/>
            <person name="Cullen D."/>
            <person name="Grigoriev I.V."/>
            <person name="Hibbett D.S."/>
        </authorList>
    </citation>
    <scope>NUCLEOTIDE SEQUENCE [LARGE SCALE GENOMIC DNA]</scope>
    <source>
        <strain evidence="1 2">ATCC 11539</strain>
    </source>
</reference>
<dbReference type="eggNOG" id="ENOG502SMU3">
    <property type="taxonomic scope" value="Eukaryota"/>
</dbReference>
<dbReference type="HOGENOM" id="CLU_039327_1_0_1"/>
<dbReference type="EMBL" id="KB469303">
    <property type="protein sequence ID" value="EPQ54617.1"/>
    <property type="molecule type" value="Genomic_DNA"/>
</dbReference>
<dbReference type="AlphaFoldDB" id="S7Q534"/>
<organism evidence="1 2">
    <name type="scientific">Gloeophyllum trabeum (strain ATCC 11539 / FP-39264 / Madison 617)</name>
    <name type="common">Brown rot fungus</name>
    <dbReference type="NCBI Taxonomy" id="670483"/>
    <lineage>
        <taxon>Eukaryota</taxon>
        <taxon>Fungi</taxon>
        <taxon>Dikarya</taxon>
        <taxon>Basidiomycota</taxon>
        <taxon>Agaricomycotina</taxon>
        <taxon>Agaricomycetes</taxon>
        <taxon>Gloeophyllales</taxon>
        <taxon>Gloeophyllaceae</taxon>
        <taxon>Gloeophyllum</taxon>
    </lineage>
</organism>
<sequence>LPPELIFEILSCLYYKSDGRVDFPTLAACTLVHSLWTTAAQKLMFHNVPLPDDCSGSDNCKSRAFREALDPSTERGRRLGGYVRRLDIWVGPSPEWHTPAVFVTILRDCPNLYELNFTPVGMYAFEETVLAQLMELCQSTGPHVRALRPIGVGVQSPIIYQLLAVWPSVKFLHLSSELIASPPDEPPGFSLYELTLSRNVPQEITTWFLTRSEASLQILTLRELPGPDLVNTLSRHGPRIRSIRFFDYGKRTAALVRACSNLQEVVLYKLASVRDLDLPPSVEHLSFRTPFWEKTPKHALRPILEVIPTLPALWLVTGDQDIRGYEEWPLLQHMCEERGVTLASDGLSALLPEDPILPDKFPRGRSVSNFRYIN</sequence>
<dbReference type="STRING" id="670483.S7Q534"/>
<name>S7Q534_GLOTA</name>
<dbReference type="RefSeq" id="XP_007866698.1">
    <property type="nucleotide sequence ID" value="XM_007868507.1"/>
</dbReference>
<protein>
    <recommendedName>
        <fullName evidence="3">F-box domain-containing protein</fullName>
    </recommendedName>
</protein>